<dbReference type="Proteomes" id="UP000649617">
    <property type="component" value="Unassembled WGS sequence"/>
</dbReference>
<dbReference type="PANTHER" id="PTHR45460:SF2">
    <property type="entry name" value="ALPHA 1,3 GLUCANASE, GH71 FAMILY (EUROFUNG)"/>
    <property type="match status" value="1"/>
</dbReference>
<proteinExistence type="predicted"/>
<keyword evidence="5" id="KW-1185">Reference proteome</keyword>
<dbReference type="SUPFAM" id="SSF69318">
    <property type="entry name" value="Integrin alpha N-terminal domain"/>
    <property type="match status" value="1"/>
</dbReference>
<evidence type="ECO:0000256" key="1">
    <source>
        <dbReference type="ARBA" id="ARBA00022729"/>
    </source>
</evidence>
<dbReference type="PANTHER" id="PTHR45460">
    <property type="entry name" value="SIMILAR TO CYSTEINE PROTEINASE"/>
    <property type="match status" value="1"/>
</dbReference>
<dbReference type="EMBL" id="CAJNIZ010006664">
    <property type="protein sequence ID" value="CAE7251740.1"/>
    <property type="molecule type" value="Genomic_DNA"/>
</dbReference>
<sequence length="889" mass="99363">MSAAENSPPPETNPEPNIPDRNGLTLLMLVAVILLPLATWFVLPLVPPLGSLPELYTGGTSYPASPLHFDRSGSLQTASAEGSSKELPLITNVQILDFDGDGKNEILACDAGNNRVLLISIDNEGVQTKRTLIEDVAAPAHATAVDIDADGDLDLVISVLGNIQPDDGVVGKVELFEQTQDGFDRHVILDDVRRVADVQPGDFDQDGDLDLAVAVFGYNRGEVLWLENQGNFQFVDHLLHRAPGTIHVPVADFDGDGDLDIATIVSQEEEELVAFENLGQGKFKTRSLWMTPNMDLGSAGLIHADLDQDGDQDLILPAGDNLEDFDAYPQPYHGCYWFENTGDWKFKQHRISNLGGTYAGDVTDLDGDGDLDVVLVSMTNDWYTPGNASLVWLENDGQQNFKSWQIDSEPIHLVTVATGDLNQDGRPDIAAGALNMRKPFDRIGTWCGYLFYQRAARPEPVLPETRLMDPLFVEDVEPLVTQVQKNNAPYDWMQLGEALLGQGYYSHAALCFEQVARLMPASRLAESRIAYCLERTGRTSESTDKYLSLLETAEEGREGDRERMQIRYEIGRNYLREEQTDKAEAIFRENLGFLPARYQLAKLLIRSDRIEEALPLIQESLQRVPQSLKFRELELQAYRRQGDMDAVNRSALALARAQHSVPLHPGSDFIEPYRMQYGIDRRVEEFNQRISGGTLDELASELEQLIELLDNRPTTHYPIFLMRLAEVNLQRKRPEQIGKTIQQLNDLQIHNAETLLYQAQSLGMQDEWDQAAELAQRAALLTKDPDLHQQIADILEKAGQAEASKAAHARALRLKGMLAYRENQLAEAEALLDQSFTLNPADPQVWYDRGLIRLALGKTEAAQADFQACLDREPRHGRARRQLTPAKNK</sequence>
<dbReference type="InterPro" id="IPR019734">
    <property type="entry name" value="TPR_rpt"/>
</dbReference>
<dbReference type="Pfam" id="PF13517">
    <property type="entry name" value="FG-GAP_3"/>
    <property type="match status" value="3"/>
</dbReference>
<evidence type="ECO:0000313" key="4">
    <source>
        <dbReference type="EMBL" id="CAE7251740.1"/>
    </source>
</evidence>
<accession>A0A812LV88</accession>
<keyword evidence="2" id="KW-0802">TPR repeat</keyword>
<evidence type="ECO:0000256" key="2">
    <source>
        <dbReference type="PROSITE-ProRule" id="PRU00339"/>
    </source>
</evidence>
<dbReference type="InterPro" id="IPR028994">
    <property type="entry name" value="Integrin_alpha_N"/>
</dbReference>
<dbReference type="InterPro" id="IPR013517">
    <property type="entry name" value="FG-GAP"/>
</dbReference>
<keyword evidence="3" id="KW-0812">Transmembrane</keyword>
<dbReference type="OrthoDB" id="10022113at2759"/>
<gene>
    <name evidence="4" type="ORF">SPIL2461_LOCUS4889</name>
</gene>
<protein>
    <recommendedName>
        <fullName evidence="6">Tetratricopeptide repeat protein</fullName>
    </recommendedName>
</protein>
<dbReference type="Gene3D" id="1.25.40.10">
    <property type="entry name" value="Tetratricopeptide repeat domain"/>
    <property type="match status" value="3"/>
</dbReference>
<dbReference type="InterPro" id="IPR011990">
    <property type="entry name" value="TPR-like_helical_dom_sf"/>
</dbReference>
<evidence type="ECO:0008006" key="6">
    <source>
        <dbReference type="Google" id="ProtNLM"/>
    </source>
</evidence>
<keyword evidence="3" id="KW-0472">Membrane</keyword>
<feature type="repeat" description="TPR" evidence="2">
    <location>
        <begin position="843"/>
        <end position="876"/>
    </location>
</feature>
<organism evidence="4 5">
    <name type="scientific">Symbiodinium pilosum</name>
    <name type="common">Dinoflagellate</name>
    <dbReference type="NCBI Taxonomy" id="2952"/>
    <lineage>
        <taxon>Eukaryota</taxon>
        <taxon>Sar</taxon>
        <taxon>Alveolata</taxon>
        <taxon>Dinophyceae</taxon>
        <taxon>Suessiales</taxon>
        <taxon>Symbiodiniaceae</taxon>
        <taxon>Symbiodinium</taxon>
    </lineage>
</organism>
<comment type="caution">
    <text evidence="4">The sequence shown here is derived from an EMBL/GenBank/DDBJ whole genome shotgun (WGS) entry which is preliminary data.</text>
</comment>
<reference evidence="4" key="1">
    <citation type="submission" date="2021-02" db="EMBL/GenBank/DDBJ databases">
        <authorList>
            <person name="Dougan E. K."/>
            <person name="Rhodes N."/>
            <person name="Thang M."/>
            <person name="Chan C."/>
        </authorList>
    </citation>
    <scope>NUCLEOTIDE SEQUENCE</scope>
</reference>
<keyword evidence="3" id="KW-1133">Transmembrane helix</keyword>
<keyword evidence="1" id="KW-0732">Signal</keyword>
<dbReference type="PROSITE" id="PS50005">
    <property type="entry name" value="TPR"/>
    <property type="match status" value="1"/>
</dbReference>
<dbReference type="Gene3D" id="2.130.10.130">
    <property type="entry name" value="Integrin alpha, N-terminal"/>
    <property type="match status" value="2"/>
</dbReference>
<feature type="transmembrane region" description="Helical" evidence="3">
    <location>
        <begin position="24"/>
        <end position="43"/>
    </location>
</feature>
<name>A0A812LV88_SYMPI</name>
<evidence type="ECO:0000313" key="5">
    <source>
        <dbReference type="Proteomes" id="UP000649617"/>
    </source>
</evidence>
<dbReference type="SUPFAM" id="SSF48452">
    <property type="entry name" value="TPR-like"/>
    <property type="match status" value="2"/>
</dbReference>
<dbReference type="AlphaFoldDB" id="A0A812LV88"/>
<dbReference type="Pfam" id="PF13371">
    <property type="entry name" value="TPR_9"/>
    <property type="match status" value="1"/>
</dbReference>
<dbReference type="SMART" id="SM00028">
    <property type="entry name" value="TPR"/>
    <property type="match status" value="5"/>
</dbReference>
<evidence type="ECO:0000256" key="3">
    <source>
        <dbReference type="SAM" id="Phobius"/>
    </source>
</evidence>